<dbReference type="EMBL" id="CAXAMM010043326">
    <property type="protein sequence ID" value="CAK9109528.1"/>
    <property type="molecule type" value="Genomic_DNA"/>
</dbReference>
<reference evidence="2 3" key="1">
    <citation type="submission" date="2024-02" db="EMBL/GenBank/DDBJ databases">
        <authorList>
            <person name="Chen Y."/>
            <person name="Shah S."/>
            <person name="Dougan E. K."/>
            <person name="Thang M."/>
            <person name="Chan C."/>
        </authorList>
    </citation>
    <scope>NUCLEOTIDE SEQUENCE [LARGE SCALE GENOMIC DNA]</scope>
</reference>
<sequence>SREKQLVQTSITGALQMSRLSGLLTRYSRDRKGTVVRSKFSGESEEEPVSPSFTSPQFSRRGTGVEAFTGGVPQETQVISIAFRIWLIRNVDLVKATFECKFRVFLEWLDDTAVGLEKGKKA</sequence>
<organism evidence="2 3">
    <name type="scientific">Durusdinium trenchii</name>
    <dbReference type="NCBI Taxonomy" id="1381693"/>
    <lineage>
        <taxon>Eukaryota</taxon>
        <taxon>Sar</taxon>
        <taxon>Alveolata</taxon>
        <taxon>Dinophyceae</taxon>
        <taxon>Suessiales</taxon>
        <taxon>Symbiodiniaceae</taxon>
        <taxon>Durusdinium</taxon>
    </lineage>
</organism>
<protein>
    <submittedName>
        <fullName evidence="2">CLIP-associated protein</fullName>
    </submittedName>
</protein>
<feature type="region of interest" description="Disordered" evidence="1">
    <location>
        <begin position="37"/>
        <end position="61"/>
    </location>
</feature>
<evidence type="ECO:0000256" key="1">
    <source>
        <dbReference type="SAM" id="MobiDB-lite"/>
    </source>
</evidence>
<name>A0ABP0SAY5_9DINO</name>
<evidence type="ECO:0000313" key="3">
    <source>
        <dbReference type="Proteomes" id="UP001642464"/>
    </source>
</evidence>
<evidence type="ECO:0000313" key="2">
    <source>
        <dbReference type="EMBL" id="CAK9109528.1"/>
    </source>
</evidence>
<feature type="non-terminal residue" evidence="2">
    <location>
        <position position="1"/>
    </location>
</feature>
<dbReference type="Proteomes" id="UP001642464">
    <property type="component" value="Unassembled WGS sequence"/>
</dbReference>
<comment type="caution">
    <text evidence="2">The sequence shown here is derived from an EMBL/GenBank/DDBJ whole genome shotgun (WGS) entry which is preliminary data.</text>
</comment>
<accession>A0ABP0SAY5</accession>
<keyword evidence="3" id="KW-1185">Reference proteome</keyword>
<proteinExistence type="predicted"/>
<gene>
    <name evidence="2" type="ORF">SCF082_LOCUS50898</name>
</gene>